<accession>A0A0C3BHI3</accession>
<organism evidence="1 2">
    <name type="scientific">Piloderma croceum (strain F 1598)</name>
    <dbReference type="NCBI Taxonomy" id="765440"/>
    <lineage>
        <taxon>Eukaryota</taxon>
        <taxon>Fungi</taxon>
        <taxon>Dikarya</taxon>
        <taxon>Basidiomycota</taxon>
        <taxon>Agaricomycotina</taxon>
        <taxon>Agaricomycetes</taxon>
        <taxon>Agaricomycetidae</taxon>
        <taxon>Atheliales</taxon>
        <taxon>Atheliaceae</taxon>
        <taxon>Piloderma</taxon>
    </lineage>
</organism>
<name>A0A0C3BHI3_PILCF</name>
<keyword evidence="2" id="KW-1185">Reference proteome</keyword>
<sequence length="76" mass="8629">MSQANPRCLLRALFSNRGTRKVPFDPFSYIDAQRPLRRCSSGADFGHFGGLSMTRGRLTLQSSTKPEHYVDQQLRV</sequence>
<dbReference type="HOGENOM" id="CLU_2655372_0_0_1"/>
<dbReference type="EMBL" id="KN833031">
    <property type="protein sequence ID" value="KIM76822.1"/>
    <property type="molecule type" value="Genomic_DNA"/>
</dbReference>
<gene>
    <name evidence="1" type="ORF">PILCRDRAFT_637879</name>
</gene>
<dbReference type="Proteomes" id="UP000054166">
    <property type="component" value="Unassembled WGS sequence"/>
</dbReference>
<evidence type="ECO:0000313" key="1">
    <source>
        <dbReference type="EMBL" id="KIM76822.1"/>
    </source>
</evidence>
<proteinExistence type="predicted"/>
<dbReference type="AlphaFoldDB" id="A0A0C3BHI3"/>
<reference evidence="1 2" key="1">
    <citation type="submission" date="2014-04" db="EMBL/GenBank/DDBJ databases">
        <authorList>
            <consortium name="DOE Joint Genome Institute"/>
            <person name="Kuo A."/>
            <person name="Tarkka M."/>
            <person name="Buscot F."/>
            <person name="Kohler A."/>
            <person name="Nagy L.G."/>
            <person name="Floudas D."/>
            <person name="Copeland A."/>
            <person name="Barry K.W."/>
            <person name="Cichocki N."/>
            <person name="Veneault-Fourrey C."/>
            <person name="LaButti K."/>
            <person name="Lindquist E.A."/>
            <person name="Lipzen A."/>
            <person name="Lundell T."/>
            <person name="Morin E."/>
            <person name="Murat C."/>
            <person name="Sun H."/>
            <person name="Tunlid A."/>
            <person name="Henrissat B."/>
            <person name="Grigoriev I.V."/>
            <person name="Hibbett D.S."/>
            <person name="Martin F."/>
            <person name="Nordberg H.P."/>
            <person name="Cantor M.N."/>
            <person name="Hua S.X."/>
        </authorList>
    </citation>
    <scope>NUCLEOTIDE SEQUENCE [LARGE SCALE GENOMIC DNA]</scope>
    <source>
        <strain evidence="1 2">F 1598</strain>
    </source>
</reference>
<dbReference type="InParanoid" id="A0A0C3BHI3"/>
<reference evidence="2" key="2">
    <citation type="submission" date="2015-01" db="EMBL/GenBank/DDBJ databases">
        <title>Evolutionary Origins and Diversification of the Mycorrhizal Mutualists.</title>
        <authorList>
            <consortium name="DOE Joint Genome Institute"/>
            <consortium name="Mycorrhizal Genomics Consortium"/>
            <person name="Kohler A."/>
            <person name="Kuo A."/>
            <person name="Nagy L.G."/>
            <person name="Floudas D."/>
            <person name="Copeland A."/>
            <person name="Barry K.W."/>
            <person name="Cichocki N."/>
            <person name="Veneault-Fourrey C."/>
            <person name="LaButti K."/>
            <person name="Lindquist E.A."/>
            <person name="Lipzen A."/>
            <person name="Lundell T."/>
            <person name="Morin E."/>
            <person name="Murat C."/>
            <person name="Riley R."/>
            <person name="Ohm R."/>
            <person name="Sun H."/>
            <person name="Tunlid A."/>
            <person name="Henrissat B."/>
            <person name="Grigoriev I.V."/>
            <person name="Hibbett D.S."/>
            <person name="Martin F."/>
        </authorList>
    </citation>
    <scope>NUCLEOTIDE SEQUENCE [LARGE SCALE GENOMIC DNA]</scope>
    <source>
        <strain evidence="2">F 1598</strain>
    </source>
</reference>
<protein>
    <submittedName>
        <fullName evidence="1">Uncharacterized protein</fullName>
    </submittedName>
</protein>
<evidence type="ECO:0000313" key="2">
    <source>
        <dbReference type="Proteomes" id="UP000054166"/>
    </source>
</evidence>